<comment type="caution">
    <text evidence="2">The sequence shown here is derived from an EMBL/GenBank/DDBJ whole genome shotgun (WGS) entry which is preliminary data.</text>
</comment>
<evidence type="ECO:0000256" key="1">
    <source>
        <dbReference type="SAM" id="MobiDB-lite"/>
    </source>
</evidence>
<gene>
    <name evidence="2" type="ORF">K0M31_007712</name>
</gene>
<protein>
    <submittedName>
        <fullName evidence="2">Uncharacterized protein</fullName>
    </submittedName>
</protein>
<feature type="region of interest" description="Disordered" evidence="1">
    <location>
        <begin position="108"/>
        <end position="130"/>
    </location>
</feature>
<dbReference type="EMBL" id="JAHYIQ010000002">
    <property type="protein sequence ID" value="KAK1134946.1"/>
    <property type="molecule type" value="Genomic_DNA"/>
</dbReference>
<dbReference type="Proteomes" id="UP001177670">
    <property type="component" value="Unassembled WGS sequence"/>
</dbReference>
<organism evidence="2 3">
    <name type="scientific">Melipona bicolor</name>
    <dbReference type="NCBI Taxonomy" id="60889"/>
    <lineage>
        <taxon>Eukaryota</taxon>
        <taxon>Metazoa</taxon>
        <taxon>Ecdysozoa</taxon>
        <taxon>Arthropoda</taxon>
        <taxon>Hexapoda</taxon>
        <taxon>Insecta</taxon>
        <taxon>Pterygota</taxon>
        <taxon>Neoptera</taxon>
        <taxon>Endopterygota</taxon>
        <taxon>Hymenoptera</taxon>
        <taxon>Apocrita</taxon>
        <taxon>Aculeata</taxon>
        <taxon>Apoidea</taxon>
        <taxon>Anthophila</taxon>
        <taxon>Apidae</taxon>
        <taxon>Melipona</taxon>
    </lineage>
</organism>
<feature type="compositionally biased region" description="Basic and acidic residues" evidence="1">
    <location>
        <begin position="15"/>
        <end position="36"/>
    </location>
</feature>
<feature type="compositionally biased region" description="Polar residues" evidence="1">
    <location>
        <begin position="111"/>
        <end position="130"/>
    </location>
</feature>
<evidence type="ECO:0000313" key="2">
    <source>
        <dbReference type="EMBL" id="KAK1134946.1"/>
    </source>
</evidence>
<name>A0AA40GDC9_9HYME</name>
<proteinExistence type="predicted"/>
<dbReference type="AlphaFoldDB" id="A0AA40GDC9"/>
<sequence length="130" mass="14532">MKSNTDNHVQSTVKPNDKAKTQTKRSDKNDAEEKSRLNQAVSPGVLSHLEVVSPLERPSVTSNGLPTSWLFSQPPLLGSFSTTTCPQHDKELHEHTRRVRLPHYMRHTVSEPLTNNHSTPSTSRVSLVTD</sequence>
<keyword evidence="3" id="KW-1185">Reference proteome</keyword>
<feature type="compositionally biased region" description="Polar residues" evidence="1">
    <location>
        <begin position="1"/>
        <end position="14"/>
    </location>
</feature>
<reference evidence="2" key="1">
    <citation type="submission" date="2021-10" db="EMBL/GenBank/DDBJ databases">
        <title>Melipona bicolor Genome sequencing and assembly.</title>
        <authorList>
            <person name="Araujo N.S."/>
            <person name="Arias M.C."/>
        </authorList>
    </citation>
    <scope>NUCLEOTIDE SEQUENCE</scope>
    <source>
        <strain evidence="2">USP_2M_L1-L4_2017</strain>
        <tissue evidence="2">Whole body</tissue>
    </source>
</reference>
<feature type="region of interest" description="Disordered" evidence="1">
    <location>
        <begin position="1"/>
        <end position="46"/>
    </location>
</feature>
<accession>A0AA40GDC9</accession>
<evidence type="ECO:0000313" key="3">
    <source>
        <dbReference type="Proteomes" id="UP001177670"/>
    </source>
</evidence>